<protein>
    <submittedName>
        <fullName evidence="1">Uncharacterized protein</fullName>
    </submittedName>
</protein>
<dbReference type="Proteomes" id="UP000004510">
    <property type="component" value="Unassembled WGS sequence"/>
</dbReference>
<dbReference type="AlphaFoldDB" id="D4X4Y7"/>
<proteinExistence type="predicted"/>
<sequence>MSDYIAEISDALRVRDGDLNFVSQEFAMTRKDLESAQAEITMLQNTRCARWTRKLQSFFGKA</sequence>
<comment type="caution">
    <text evidence="1">The sequence shown here is derived from an EMBL/GenBank/DDBJ whole genome shotgun (WGS) entry which is preliminary data.</text>
</comment>
<reference evidence="2" key="1">
    <citation type="submission" date="2010-03" db="EMBL/GenBank/DDBJ databases">
        <title>Complete sequence of Mobiluncus curtisii ATCC 43063.</title>
        <authorList>
            <person name="Muzny D."/>
            <person name="Qin X."/>
            <person name="Deng J."/>
            <person name="Jiang H."/>
            <person name="Liu Y."/>
            <person name="Qu J."/>
            <person name="Song X.-Z."/>
            <person name="Zhang L."/>
            <person name="Thornton R."/>
            <person name="Coyle M."/>
            <person name="Francisco L."/>
            <person name="Jackson L."/>
            <person name="Javaid M."/>
            <person name="Korchina V."/>
            <person name="Kovar C."/>
            <person name="Mata R."/>
            <person name="Mathew T."/>
            <person name="Ngo R."/>
            <person name="Nguyen L."/>
            <person name="Nguyen N."/>
            <person name="Okwuonu G."/>
            <person name="Ongeri F."/>
            <person name="Pham C."/>
            <person name="Simmons D."/>
            <person name="Wilczek-Boney K."/>
            <person name="Hale W."/>
            <person name="Jakkamsetti A."/>
            <person name="Pham P."/>
            <person name="Ruth R."/>
            <person name="San Lucas F."/>
            <person name="Warren J."/>
            <person name="Zhang J."/>
            <person name="Zhao Z."/>
            <person name="Zhou C."/>
            <person name="Zhu D."/>
            <person name="Lee S."/>
            <person name="Bess C."/>
            <person name="Blankenburg K."/>
            <person name="Forbes L."/>
            <person name="Fu Q."/>
            <person name="Gubbala S."/>
            <person name="Hirani K."/>
            <person name="Jayaseelan J.C."/>
            <person name="Lara F."/>
            <person name="Munidasa M."/>
            <person name="Palculict T."/>
            <person name="Patil S."/>
            <person name="Pu L.-L."/>
            <person name="Saada N."/>
            <person name="Tang L."/>
            <person name="Weissenberger G."/>
            <person name="Zhu Y."/>
            <person name="Hemphill L."/>
            <person name="Shang Y."/>
            <person name="Youmans B."/>
            <person name="Ayvaz T."/>
            <person name="Ross M."/>
            <person name="Santibanez J."/>
            <person name="Aqrawi P."/>
            <person name="Gross S."/>
            <person name="Joshi V."/>
            <person name="Fowler G."/>
            <person name="Nazareth L."/>
            <person name="Reid J."/>
            <person name="Worley K."/>
            <person name="Petrosino J."/>
            <person name="Highlander S."/>
            <person name="Gibbs R."/>
            <person name="Gibbs R."/>
        </authorList>
    </citation>
    <scope>NUCLEOTIDE SEQUENCE [LARGE SCALE GENOMIC DNA]</scope>
    <source>
        <strain evidence="2">ATCC 43553</strain>
    </source>
</reference>
<name>D4X4Y7_9BURK</name>
<evidence type="ECO:0000313" key="2">
    <source>
        <dbReference type="Proteomes" id="UP000004510"/>
    </source>
</evidence>
<dbReference type="HOGENOM" id="CLU_2893512_0_0_4"/>
<evidence type="ECO:0000313" key="1">
    <source>
        <dbReference type="EMBL" id="EFF78309.1"/>
    </source>
</evidence>
<gene>
    <name evidence="1" type="ORF">HMPREF0004_0534</name>
</gene>
<accession>D4X4Y7</accession>
<organism evidence="1 2">
    <name type="scientific">Achromobacter piechaudii ATCC 43553</name>
    <dbReference type="NCBI Taxonomy" id="742159"/>
    <lineage>
        <taxon>Bacteria</taxon>
        <taxon>Pseudomonadati</taxon>
        <taxon>Pseudomonadota</taxon>
        <taxon>Betaproteobacteria</taxon>
        <taxon>Burkholderiales</taxon>
        <taxon>Alcaligenaceae</taxon>
        <taxon>Achromobacter</taxon>
    </lineage>
</organism>
<dbReference type="EMBL" id="ADMS01000013">
    <property type="protein sequence ID" value="EFF78309.1"/>
    <property type="molecule type" value="Genomic_DNA"/>
</dbReference>